<evidence type="ECO:0000256" key="10">
    <source>
        <dbReference type="RuleBase" id="RU363066"/>
    </source>
</evidence>
<comment type="similarity">
    <text evidence="2 10">Belongs to the gluconokinase GntK/GntV family.</text>
</comment>
<comment type="caution">
    <text evidence="11">The sequence shown here is derived from an EMBL/GenBank/DDBJ whole genome shotgun (WGS) entry which is preliminary data.</text>
</comment>
<evidence type="ECO:0000256" key="8">
    <source>
        <dbReference type="ARBA" id="ARBA00023064"/>
    </source>
</evidence>
<evidence type="ECO:0000256" key="4">
    <source>
        <dbReference type="ARBA" id="ARBA00022679"/>
    </source>
</evidence>
<sequence length="161" mass="16904">MGVSGCGKSTVGSALADRLGWRFADGDDFHPPANVEKMRAGVPLDDSDRAPWLARLNAMLRESAAAGGPVVLACSALRQRYRDALAEGMPGLRFVHLAGSAGLIGDRLAARRHRYMPAALLASQFATLEPPADALTLDVAEPVDALVEAIVAGLCPDQSNE</sequence>
<dbReference type="EMBL" id="VDUY01000001">
    <property type="protein sequence ID" value="TXL68979.1"/>
    <property type="molecule type" value="Genomic_DNA"/>
</dbReference>
<evidence type="ECO:0000313" key="11">
    <source>
        <dbReference type="EMBL" id="TXL68979.1"/>
    </source>
</evidence>
<dbReference type="Gene3D" id="3.40.50.300">
    <property type="entry name" value="P-loop containing nucleotide triphosphate hydrolases"/>
    <property type="match status" value="1"/>
</dbReference>
<keyword evidence="6 10" id="KW-0418">Kinase</keyword>
<dbReference type="EC" id="2.7.1.12" evidence="3 10"/>
<organism evidence="11 12">
    <name type="scientific">Zeimonas arvi</name>
    <dbReference type="NCBI Taxonomy" id="2498847"/>
    <lineage>
        <taxon>Bacteria</taxon>
        <taxon>Pseudomonadati</taxon>
        <taxon>Pseudomonadota</taxon>
        <taxon>Betaproteobacteria</taxon>
        <taxon>Burkholderiales</taxon>
        <taxon>Burkholderiaceae</taxon>
        <taxon>Zeimonas</taxon>
    </lineage>
</organism>
<dbReference type="Proteomes" id="UP000321548">
    <property type="component" value="Unassembled WGS sequence"/>
</dbReference>
<comment type="pathway">
    <text evidence="1">Carbohydrate acid metabolism.</text>
</comment>
<evidence type="ECO:0000256" key="3">
    <source>
        <dbReference type="ARBA" id="ARBA00012054"/>
    </source>
</evidence>
<evidence type="ECO:0000313" key="12">
    <source>
        <dbReference type="Proteomes" id="UP000321548"/>
    </source>
</evidence>
<dbReference type="InterPro" id="IPR006001">
    <property type="entry name" value="Therm_gnt_kin"/>
</dbReference>
<accession>A0A5C8P6B4</accession>
<keyword evidence="7 10" id="KW-0067">ATP-binding</keyword>
<evidence type="ECO:0000256" key="5">
    <source>
        <dbReference type="ARBA" id="ARBA00022741"/>
    </source>
</evidence>
<evidence type="ECO:0000256" key="6">
    <source>
        <dbReference type="ARBA" id="ARBA00022777"/>
    </source>
</evidence>
<dbReference type="Pfam" id="PF13671">
    <property type="entry name" value="AAA_33"/>
    <property type="match status" value="1"/>
</dbReference>
<evidence type="ECO:0000256" key="2">
    <source>
        <dbReference type="ARBA" id="ARBA00008420"/>
    </source>
</evidence>
<name>A0A5C8P6B4_9BURK</name>
<reference evidence="11 12" key="1">
    <citation type="submission" date="2019-06" db="EMBL/GenBank/DDBJ databases">
        <title>Quisquiliibacterium sp. nov., isolated from a maize field.</title>
        <authorList>
            <person name="Lin S.-Y."/>
            <person name="Tsai C.-F."/>
            <person name="Young C.-C."/>
        </authorList>
    </citation>
    <scope>NUCLEOTIDE SEQUENCE [LARGE SCALE GENOMIC DNA]</scope>
    <source>
        <strain evidence="11 12">CC-CFT501</strain>
    </source>
</reference>
<dbReference type="CDD" id="cd02021">
    <property type="entry name" value="GntK"/>
    <property type="match status" value="1"/>
</dbReference>
<dbReference type="SUPFAM" id="SSF52540">
    <property type="entry name" value="P-loop containing nucleoside triphosphate hydrolases"/>
    <property type="match status" value="1"/>
</dbReference>
<dbReference type="InterPro" id="IPR027417">
    <property type="entry name" value="P-loop_NTPase"/>
</dbReference>
<dbReference type="OrthoDB" id="9795716at2"/>
<protein>
    <recommendedName>
        <fullName evidence="3 10">Gluconokinase</fullName>
        <ecNumber evidence="3 10">2.7.1.12</ecNumber>
    </recommendedName>
</protein>
<dbReference type="NCBIfam" id="TIGR01313">
    <property type="entry name" value="therm_gnt_kin"/>
    <property type="match status" value="1"/>
</dbReference>
<keyword evidence="5 10" id="KW-0547">Nucleotide-binding</keyword>
<keyword evidence="4 10" id="KW-0808">Transferase</keyword>
<dbReference type="GO" id="GO:0005524">
    <property type="term" value="F:ATP binding"/>
    <property type="evidence" value="ECO:0007669"/>
    <property type="project" value="UniProtKB-KW"/>
</dbReference>
<dbReference type="GO" id="GO:0019521">
    <property type="term" value="P:D-gluconate metabolic process"/>
    <property type="evidence" value="ECO:0007669"/>
    <property type="project" value="UniProtKB-KW"/>
</dbReference>
<evidence type="ECO:0000256" key="1">
    <source>
        <dbReference type="ARBA" id="ARBA00004761"/>
    </source>
</evidence>
<proteinExistence type="inferred from homology"/>
<keyword evidence="12" id="KW-1185">Reference proteome</keyword>
<dbReference type="GO" id="GO:0046316">
    <property type="term" value="F:gluconokinase activity"/>
    <property type="evidence" value="ECO:0007669"/>
    <property type="project" value="UniProtKB-EC"/>
</dbReference>
<dbReference type="PANTHER" id="PTHR43442">
    <property type="entry name" value="GLUCONOKINASE-RELATED"/>
    <property type="match status" value="1"/>
</dbReference>
<dbReference type="GO" id="GO:0005737">
    <property type="term" value="C:cytoplasm"/>
    <property type="evidence" value="ECO:0007669"/>
    <property type="project" value="TreeGrafter"/>
</dbReference>
<keyword evidence="8" id="KW-0311">Gluconate utilization</keyword>
<dbReference type="FunFam" id="3.40.50.300:FF:000522">
    <property type="entry name" value="Gluconokinase"/>
    <property type="match status" value="1"/>
</dbReference>
<comment type="catalytic activity">
    <reaction evidence="9 10">
        <text>D-gluconate + ATP = 6-phospho-D-gluconate + ADP + H(+)</text>
        <dbReference type="Rhea" id="RHEA:19433"/>
        <dbReference type="ChEBI" id="CHEBI:15378"/>
        <dbReference type="ChEBI" id="CHEBI:18391"/>
        <dbReference type="ChEBI" id="CHEBI:30616"/>
        <dbReference type="ChEBI" id="CHEBI:58759"/>
        <dbReference type="ChEBI" id="CHEBI:456216"/>
        <dbReference type="EC" id="2.7.1.12"/>
    </reaction>
</comment>
<dbReference type="RefSeq" id="WP_147703116.1">
    <property type="nucleotide sequence ID" value="NZ_VDUY01000001.1"/>
</dbReference>
<dbReference type="PANTHER" id="PTHR43442:SF3">
    <property type="entry name" value="GLUCONOKINASE-RELATED"/>
    <property type="match status" value="1"/>
</dbReference>
<evidence type="ECO:0000256" key="7">
    <source>
        <dbReference type="ARBA" id="ARBA00022840"/>
    </source>
</evidence>
<dbReference type="AlphaFoldDB" id="A0A5C8P6B4"/>
<evidence type="ECO:0000256" key="9">
    <source>
        <dbReference type="ARBA" id="ARBA00048090"/>
    </source>
</evidence>
<gene>
    <name evidence="11" type="ORF">FHP08_02985</name>
</gene>